<keyword evidence="3" id="KW-1185">Reference proteome</keyword>
<name>A0A8T0VCF6_PANVG</name>
<protein>
    <submittedName>
        <fullName evidence="2">Uncharacterized protein</fullName>
    </submittedName>
</protein>
<dbReference type="EMBL" id="CM029040">
    <property type="protein sequence ID" value="KAG2632065.1"/>
    <property type="molecule type" value="Genomic_DNA"/>
</dbReference>
<feature type="compositionally biased region" description="Low complexity" evidence="1">
    <location>
        <begin position="64"/>
        <end position="75"/>
    </location>
</feature>
<feature type="region of interest" description="Disordered" evidence="1">
    <location>
        <begin position="48"/>
        <end position="75"/>
    </location>
</feature>
<comment type="caution">
    <text evidence="2">The sequence shown here is derived from an EMBL/GenBank/DDBJ whole genome shotgun (WGS) entry which is preliminary data.</text>
</comment>
<dbReference type="Proteomes" id="UP000823388">
    <property type="component" value="Chromosome 2N"/>
</dbReference>
<sequence>MLHNRSPKKKECTEKTEPISMVTLQGRCSPCGLYCSNHYDHLLSVTATQDTAEEPPGTGRALQRTSPSASASPATWRATWTAPCCRPGAWSSPGDLAMALADELHCRSPSR</sequence>
<accession>A0A8T0VCF6</accession>
<evidence type="ECO:0000313" key="3">
    <source>
        <dbReference type="Proteomes" id="UP000823388"/>
    </source>
</evidence>
<organism evidence="2 3">
    <name type="scientific">Panicum virgatum</name>
    <name type="common">Blackwell switchgrass</name>
    <dbReference type="NCBI Taxonomy" id="38727"/>
    <lineage>
        <taxon>Eukaryota</taxon>
        <taxon>Viridiplantae</taxon>
        <taxon>Streptophyta</taxon>
        <taxon>Embryophyta</taxon>
        <taxon>Tracheophyta</taxon>
        <taxon>Spermatophyta</taxon>
        <taxon>Magnoliopsida</taxon>
        <taxon>Liliopsida</taxon>
        <taxon>Poales</taxon>
        <taxon>Poaceae</taxon>
        <taxon>PACMAD clade</taxon>
        <taxon>Panicoideae</taxon>
        <taxon>Panicodae</taxon>
        <taxon>Paniceae</taxon>
        <taxon>Panicinae</taxon>
        <taxon>Panicum</taxon>
        <taxon>Panicum sect. Hiantes</taxon>
    </lineage>
</organism>
<gene>
    <name evidence="2" type="ORF">PVAP13_2NG060900</name>
</gene>
<evidence type="ECO:0000313" key="2">
    <source>
        <dbReference type="EMBL" id="KAG2632065.1"/>
    </source>
</evidence>
<dbReference type="AlphaFoldDB" id="A0A8T0VCF6"/>
<evidence type="ECO:0000256" key="1">
    <source>
        <dbReference type="SAM" id="MobiDB-lite"/>
    </source>
</evidence>
<reference evidence="2 3" key="1">
    <citation type="submission" date="2020-05" db="EMBL/GenBank/DDBJ databases">
        <title>WGS assembly of Panicum virgatum.</title>
        <authorList>
            <person name="Lovell J.T."/>
            <person name="Jenkins J."/>
            <person name="Shu S."/>
            <person name="Juenger T.E."/>
            <person name="Schmutz J."/>
        </authorList>
    </citation>
    <scope>NUCLEOTIDE SEQUENCE [LARGE SCALE GENOMIC DNA]</scope>
    <source>
        <strain evidence="3">cv. AP13</strain>
    </source>
</reference>
<proteinExistence type="predicted"/>